<sequence>MSLEYRLQRGIGADAEEPMRQRPSDVWFSRAFPAHIRPGRRRVDTANQPVGTLVRLGNRLHILRRMFEGTVPARTAAPIYSTAVRIGVPRDLLHGIPGLNVGLFGEELIRIPSGAVWQAWQLIDEIGGAGVGPAISVATERGCFGVWDYLFSNGPTLAESLRTVHEFRPLVASPAAGAAIIVDGGLFTIRETVALLPEAIIPAREEFTLALMLRRVREATGVHLVPIRVRLTQAAPRTHEHLVDVFGTRRIEFGAPYAEMSFLDAANLPTDCNPHQARIHRHYAEMLMSSFRVAEDWSSTLRIAIHESMLHGDTDLRTVADRLAVAPRTIQRRLQEQGTTWRDELETVRYEHAVNLLRNTDLPISSVAARLGYSDVRTLRRAFIRWKGLPPSVFRQADASTGPTRQPKPPVR</sequence>
<dbReference type="Pfam" id="PF12625">
    <property type="entry name" value="Arabinose_bd"/>
    <property type="match status" value="1"/>
</dbReference>
<dbReference type="EMBL" id="WRPP01000005">
    <property type="protein sequence ID" value="MVU80869.1"/>
    <property type="molecule type" value="Genomic_DNA"/>
</dbReference>
<dbReference type="InterPro" id="IPR032687">
    <property type="entry name" value="AraC-type_N"/>
</dbReference>
<dbReference type="GO" id="GO:0005829">
    <property type="term" value="C:cytosol"/>
    <property type="evidence" value="ECO:0007669"/>
    <property type="project" value="TreeGrafter"/>
</dbReference>
<keyword evidence="2" id="KW-0238">DNA-binding</keyword>
<evidence type="ECO:0000259" key="4">
    <source>
        <dbReference type="PROSITE" id="PS01124"/>
    </source>
</evidence>
<accession>A0A7K1V347</accession>
<dbReference type="Gene3D" id="1.10.10.60">
    <property type="entry name" value="Homeodomain-like"/>
    <property type="match status" value="1"/>
</dbReference>
<comment type="caution">
    <text evidence="5">The sequence shown here is derived from an EMBL/GenBank/DDBJ whole genome shotgun (WGS) entry which is preliminary data.</text>
</comment>
<dbReference type="InterPro" id="IPR018060">
    <property type="entry name" value="HTH_AraC"/>
</dbReference>
<dbReference type="Proteomes" id="UP000466794">
    <property type="component" value="Unassembled WGS sequence"/>
</dbReference>
<organism evidence="5 6">
    <name type="scientific">Nocardia terrae</name>
    <dbReference type="NCBI Taxonomy" id="2675851"/>
    <lineage>
        <taxon>Bacteria</taxon>
        <taxon>Bacillati</taxon>
        <taxon>Actinomycetota</taxon>
        <taxon>Actinomycetes</taxon>
        <taxon>Mycobacteriales</taxon>
        <taxon>Nocardiaceae</taxon>
        <taxon>Nocardia</taxon>
    </lineage>
</organism>
<proteinExistence type="predicted"/>
<evidence type="ECO:0000256" key="3">
    <source>
        <dbReference type="ARBA" id="ARBA00023163"/>
    </source>
</evidence>
<evidence type="ECO:0000256" key="1">
    <source>
        <dbReference type="ARBA" id="ARBA00023015"/>
    </source>
</evidence>
<dbReference type="GO" id="GO:0003700">
    <property type="term" value="F:DNA-binding transcription factor activity"/>
    <property type="evidence" value="ECO:0007669"/>
    <property type="project" value="InterPro"/>
</dbReference>
<keyword evidence="1" id="KW-0805">Transcription regulation</keyword>
<evidence type="ECO:0000313" key="5">
    <source>
        <dbReference type="EMBL" id="MVU80869.1"/>
    </source>
</evidence>
<dbReference type="AlphaFoldDB" id="A0A7K1V347"/>
<keyword evidence="3" id="KW-0804">Transcription</keyword>
<dbReference type="PROSITE" id="PS01124">
    <property type="entry name" value="HTH_ARAC_FAMILY_2"/>
    <property type="match status" value="1"/>
</dbReference>
<dbReference type="SMART" id="SM00342">
    <property type="entry name" value="HTH_ARAC"/>
    <property type="match status" value="1"/>
</dbReference>
<dbReference type="Pfam" id="PF12833">
    <property type="entry name" value="HTH_18"/>
    <property type="match status" value="1"/>
</dbReference>
<dbReference type="SUPFAM" id="SSF46689">
    <property type="entry name" value="Homeodomain-like"/>
    <property type="match status" value="1"/>
</dbReference>
<reference evidence="5 6" key="1">
    <citation type="submission" date="2019-12" db="EMBL/GenBank/DDBJ databases">
        <title>Nocardia sp. nov. ET3-3 isolated from soil.</title>
        <authorList>
            <person name="Kanchanasin P."/>
            <person name="Tanasupawat S."/>
            <person name="Yuki M."/>
            <person name="Kudo T."/>
        </authorList>
    </citation>
    <scope>NUCLEOTIDE SEQUENCE [LARGE SCALE GENOMIC DNA]</scope>
    <source>
        <strain evidence="5 6">ET3-3</strain>
    </source>
</reference>
<dbReference type="PANTHER" id="PTHR47894">
    <property type="entry name" value="HTH-TYPE TRANSCRIPTIONAL REGULATOR GADX"/>
    <property type="match status" value="1"/>
</dbReference>
<dbReference type="PANTHER" id="PTHR47894:SF1">
    <property type="entry name" value="HTH-TYPE TRANSCRIPTIONAL REGULATOR VQSM"/>
    <property type="match status" value="1"/>
</dbReference>
<name>A0A7K1V347_9NOCA</name>
<evidence type="ECO:0000313" key="6">
    <source>
        <dbReference type="Proteomes" id="UP000466794"/>
    </source>
</evidence>
<keyword evidence="6" id="KW-1185">Reference proteome</keyword>
<gene>
    <name evidence="5" type="ORF">GPX89_26905</name>
</gene>
<feature type="domain" description="HTH araC/xylS-type" evidence="4">
    <location>
        <begin position="299"/>
        <end position="397"/>
    </location>
</feature>
<dbReference type="GO" id="GO:0000976">
    <property type="term" value="F:transcription cis-regulatory region binding"/>
    <property type="evidence" value="ECO:0007669"/>
    <property type="project" value="TreeGrafter"/>
</dbReference>
<protein>
    <submittedName>
        <fullName evidence="5">Helix-turn-helix domain-containing protein</fullName>
    </submittedName>
</protein>
<dbReference type="InterPro" id="IPR009057">
    <property type="entry name" value="Homeodomain-like_sf"/>
</dbReference>
<evidence type="ECO:0000256" key="2">
    <source>
        <dbReference type="ARBA" id="ARBA00023125"/>
    </source>
</evidence>